<dbReference type="Proteomes" id="UP001271007">
    <property type="component" value="Unassembled WGS sequence"/>
</dbReference>
<comment type="caution">
    <text evidence="3">The sequence shown here is derived from an EMBL/GenBank/DDBJ whole genome shotgun (WGS) entry which is preliminary data.</text>
</comment>
<name>A0AAJ0GFS4_9PEZI</name>
<accession>A0AAJ0GFS4</accession>
<keyword evidence="4" id="KW-1185">Reference proteome</keyword>
<dbReference type="InterPro" id="IPR010839">
    <property type="entry name" value="AtuA_N"/>
</dbReference>
<evidence type="ECO:0000259" key="1">
    <source>
        <dbReference type="Pfam" id="PF07287"/>
    </source>
</evidence>
<protein>
    <recommendedName>
        <fullName evidence="5">DUF1446-domain-containing protein</fullName>
    </recommendedName>
</protein>
<evidence type="ECO:0008006" key="5">
    <source>
        <dbReference type="Google" id="ProtNLM"/>
    </source>
</evidence>
<evidence type="ECO:0000259" key="2">
    <source>
        <dbReference type="Pfam" id="PF23544"/>
    </source>
</evidence>
<dbReference type="EMBL" id="JAWDJX010000005">
    <property type="protein sequence ID" value="KAK3056691.1"/>
    <property type="molecule type" value="Genomic_DNA"/>
</dbReference>
<organism evidence="3 4">
    <name type="scientific">Extremus antarcticus</name>
    <dbReference type="NCBI Taxonomy" id="702011"/>
    <lineage>
        <taxon>Eukaryota</taxon>
        <taxon>Fungi</taxon>
        <taxon>Dikarya</taxon>
        <taxon>Ascomycota</taxon>
        <taxon>Pezizomycotina</taxon>
        <taxon>Dothideomycetes</taxon>
        <taxon>Dothideomycetidae</taxon>
        <taxon>Mycosphaerellales</taxon>
        <taxon>Extremaceae</taxon>
        <taxon>Extremus</taxon>
    </lineage>
</organism>
<feature type="domain" description="Acyclic terpene utilisation N-terminal" evidence="1">
    <location>
        <begin position="13"/>
        <end position="456"/>
    </location>
</feature>
<dbReference type="Pfam" id="PF23544">
    <property type="entry name" value="AtuA_ferredoxin"/>
    <property type="match status" value="1"/>
</dbReference>
<sequence length="609" mass="67064">MEGTNGNHRGRSIRIGNVSGATGDAPHALARMVREGNVDVITGDWLSEMNIAWNAITKADNPELGYENGFYDQLSECIDAIVAQGIKVVKNAGALNAPALTAKIEDLCWRRGHDDVVVATVVGDDVSSLVTSKGKDVLELRHLDHEEQLLDDWDPDLEPSCAAVYIGSWGIVEALKQGAQIVVCGRVTDASPVIGSAAWWHGWTENNYNALAGALIAGHLIECGPYACGANFSGFKEFLPQLVDLAFPVAEISADGSCYITKPDKMNGVVNKFNITAQLLYELHGEMYLNPDVVADIRTVRIEESGHVNRVRVYGAEGHPPPPTTKVMVAAPGGYQAETTYYINGLDVDAKVQMMKNQLKHLFGNSNFCQFSAEVYGKQVEDPSSQQEGTVMLRVFAQARRKEDISADRFRIPIYSLRMQSYPGYRMNLDFRTMDPKPFMEIYPCLMQQNAIQQQVLIGDQVFEIQPPRTTANYPVVRSSYETASPIDITTLGQTVRAPLGSVVHARSGDKADNSNCGFFVRNQDEYAWLQSLMTVDKFKQLLGGDYAGQRVERVEFPCLNAIHFRILDFLGGGIASSSRVDGLGKGVAEYLRSKHVDIPTSFLERGRI</sequence>
<dbReference type="Pfam" id="PF07287">
    <property type="entry name" value="AtuA"/>
    <property type="match status" value="1"/>
</dbReference>
<proteinExistence type="predicted"/>
<dbReference type="InterPro" id="IPR056362">
    <property type="entry name" value="AtuA-like_ferredoxin_dom"/>
</dbReference>
<feature type="domain" description="AtuA-like ferredoxin-fold" evidence="2">
    <location>
        <begin position="499"/>
        <end position="597"/>
    </location>
</feature>
<gene>
    <name evidence="3" type="ORF">LTR09_002484</name>
</gene>
<evidence type="ECO:0000313" key="3">
    <source>
        <dbReference type="EMBL" id="KAK3056691.1"/>
    </source>
</evidence>
<evidence type="ECO:0000313" key="4">
    <source>
        <dbReference type="Proteomes" id="UP001271007"/>
    </source>
</evidence>
<dbReference type="AlphaFoldDB" id="A0AAJ0GFS4"/>
<dbReference type="PANTHER" id="PTHR47585:SF2">
    <property type="entry name" value="DUF1446 DOMAIN PROTEIN (AFU_ORTHOLOGUE AFUA_6G11420)"/>
    <property type="match status" value="1"/>
</dbReference>
<dbReference type="PANTHER" id="PTHR47585">
    <property type="match status" value="1"/>
</dbReference>
<reference evidence="3" key="1">
    <citation type="submission" date="2023-04" db="EMBL/GenBank/DDBJ databases">
        <title>Black Yeasts Isolated from many extreme environments.</title>
        <authorList>
            <person name="Coleine C."/>
            <person name="Stajich J.E."/>
            <person name="Selbmann L."/>
        </authorList>
    </citation>
    <scope>NUCLEOTIDE SEQUENCE</scope>
    <source>
        <strain evidence="3">CCFEE 5312</strain>
    </source>
</reference>